<proteinExistence type="predicted"/>
<dbReference type="Gene3D" id="1.10.101.10">
    <property type="entry name" value="PGBD-like superfamily/PGBD"/>
    <property type="match status" value="1"/>
</dbReference>
<organism evidence="2 3">
    <name type="scientific">Nocardia vinacea</name>
    <dbReference type="NCBI Taxonomy" id="96468"/>
    <lineage>
        <taxon>Bacteria</taxon>
        <taxon>Bacillati</taxon>
        <taxon>Actinomycetota</taxon>
        <taxon>Actinomycetes</taxon>
        <taxon>Mycobacteriales</taxon>
        <taxon>Nocardiaceae</taxon>
        <taxon>Nocardia</taxon>
    </lineage>
</organism>
<dbReference type="InterPro" id="IPR036365">
    <property type="entry name" value="PGBD-like_sf"/>
</dbReference>
<feature type="domain" description="Peptidoglycan binding-like" evidence="1">
    <location>
        <begin position="42"/>
        <end position="98"/>
    </location>
</feature>
<accession>A0ABZ1YXN9</accession>
<dbReference type="SUPFAM" id="SSF47090">
    <property type="entry name" value="PGBD-like"/>
    <property type="match status" value="1"/>
</dbReference>
<evidence type="ECO:0000313" key="3">
    <source>
        <dbReference type="Proteomes" id="UP001432062"/>
    </source>
</evidence>
<dbReference type="Pfam" id="PF01471">
    <property type="entry name" value="PG_binding_1"/>
    <property type="match status" value="1"/>
</dbReference>
<dbReference type="RefSeq" id="WP_329412254.1">
    <property type="nucleotide sequence ID" value="NZ_CP109441.1"/>
</dbReference>
<keyword evidence="3" id="KW-1185">Reference proteome</keyword>
<name>A0ABZ1YXN9_9NOCA</name>
<sequence length="116" mass="12319">MTAAPANAAGTCDFSHRAEDSKDRVGRIPGPVGNCSLRQGNSGDAVKALQTTLWKCYGQNISRDGDFGPNTKSALIHAQRAAGASDDGIFGPETFSKLKWAFFEGTEANCHQYSHG</sequence>
<evidence type="ECO:0000259" key="1">
    <source>
        <dbReference type="Pfam" id="PF01471"/>
    </source>
</evidence>
<evidence type="ECO:0000313" key="2">
    <source>
        <dbReference type="EMBL" id="WUV47993.1"/>
    </source>
</evidence>
<dbReference type="InterPro" id="IPR036366">
    <property type="entry name" value="PGBDSf"/>
</dbReference>
<dbReference type="EMBL" id="CP109441">
    <property type="protein sequence ID" value="WUV47993.1"/>
    <property type="molecule type" value="Genomic_DNA"/>
</dbReference>
<protein>
    <submittedName>
        <fullName evidence="2">Peptidoglycan-binding protein</fullName>
    </submittedName>
</protein>
<reference evidence="2" key="1">
    <citation type="submission" date="2022-10" db="EMBL/GenBank/DDBJ databases">
        <title>The complete genomes of actinobacterial strains from the NBC collection.</title>
        <authorList>
            <person name="Joergensen T.S."/>
            <person name="Alvarez Arevalo M."/>
            <person name="Sterndorff E.B."/>
            <person name="Faurdal D."/>
            <person name="Vuksanovic O."/>
            <person name="Mourched A.-S."/>
            <person name="Charusanti P."/>
            <person name="Shaw S."/>
            <person name="Blin K."/>
            <person name="Weber T."/>
        </authorList>
    </citation>
    <scope>NUCLEOTIDE SEQUENCE</scope>
    <source>
        <strain evidence="2">NBC_01482</strain>
    </source>
</reference>
<gene>
    <name evidence="2" type="ORF">OG563_07215</name>
</gene>
<dbReference type="InterPro" id="IPR002477">
    <property type="entry name" value="Peptidoglycan-bd-like"/>
</dbReference>
<dbReference type="Proteomes" id="UP001432062">
    <property type="component" value="Chromosome"/>
</dbReference>